<dbReference type="InterPro" id="IPR003807">
    <property type="entry name" value="DUF202"/>
</dbReference>
<evidence type="ECO:0000313" key="8">
    <source>
        <dbReference type="Proteomes" id="UP000231263"/>
    </source>
</evidence>
<organism evidence="7 8">
    <name type="scientific">Candidatus Uhrbacteria bacterium CG_4_9_14_3_um_filter_41_35</name>
    <dbReference type="NCBI Taxonomy" id="1975034"/>
    <lineage>
        <taxon>Bacteria</taxon>
        <taxon>Candidatus Uhriibacteriota</taxon>
    </lineage>
</organism>
<evidence type="ECO:0000256" key="1">
    <source>
        <dbReference type="ARBA" id="ARBA00004127"/>
    </source>
</evidence>
<feature type="transmembrane region" description="Helical" evidence="5">
    <location>
        <begin position="56"/>
        <end position="76"/>
    </location>
</feature>
<evidence type="ECO:0000313" key="7">
    <source>
        <dbReference type="EMBL" id="PJA46912.1"/>
    </source>
</evidence>
<comment type="subcellular location">
    <subcellularLocation>
        <location evidence="1">Endomembrane system</location>
        <topology evidence="1">Multi-pass membrane protein</topology>
    </subcellularLocation>
</comment>
<keyword evidence="4 5" id="KW-0472">Membrane</keyword>
<name>A0A2M7XGD1_9BACT</name>
<keyword evidence="3 5" id="KW-1133">Transmembrane helix</keyword>
<evidence type="ECO:0000256" key="3">
    <source>
        <dbReference type="ARBA" id="ARBA00022989"/>
    </source>
</evidence>
<sequence>MATVLAAIRMTTLPVIFIKKTINNNIMENNHLKKSFESHKLLAQERTILANERNTLAYVRTGFSAFVLGIAAIKLFEEDSFFLYVGGAAAVSGVLFIIFGVVYYPIRKKRIKSY</sequence>
<evidence type="ECO:0000256" key="4">
    <source>
        <dbReference type="ARBA" id="ARBA00023136"/>
    </source>
</evidence>
<feature type="transmembrane region" description="Helical" evidence="5">
    <location>
        <begin position="82"/>
        <end position="106"/>
    </location>
</feature>
<dbReference type="AlphaFoldDB" id="A0A2M7XGD1"/>
<protein>
    <recommendedName>
        <fullName evidence="6">DUF202 domain-containing protein</fullName>
    </recommendedName>
</protein>
<evidence type="ECO:0000256" key="2">
    <source>
        <dbReference type="ARBA" id="ARBA00022692"/>
    </source>
</evidence>
<feature type="domain" description="DUF202" evidence="6">
    <location>
        <begin position="46"/>
        <end position="106"/>
    </location>
</feature>
<dbReference type="EMBL" id="PFWT01000006">
    <property type="protein sequence ID" value="PJA46912.1"/>
    <property type="molecule type" value="Genomic_DNA"/>
</dbReference>
<evidence type="ECO:0000259" key="6">
    <source>
        <dbReference type="Pfam" id="PF02656"/>
    </source>
</evidence>
<dbReference type="Proteomes" id="UP000231263">
    <property type="component" value="Unassembled WGS sequence"/>
</dbReference>
<dbReference type="GO" id="GO:0012505">
    <property type="term" value="C:endomembrane system"/>
    <property type="evidence" value="ECO:0007669"/>
    <property type="project" value="UniProtKB-SubCell"/>
</dbReference>
<evidence type="ECO:0000256" key="5">
    <source>
        <dbReference type="SAM" id="Phobius"/>
    </source>
</evidence>
<comment type="caution">
    <text evidence="7">The sequence shown here is derived from an EMBL/GenBank/DDBJ whole genome shotgun (WGS) entry which is preliminary data.</text>
</comment>
<accession>A0A2M7XGD1</accession>
<reference evidence="8" key="1">
    <citation type="submission" date="2017-09" db="EMBL/GenBank/DDBJ databases">
        <title>Depth-based differentiation of microbial function through sediment-hosted aquifers and enrichment of novel symbionts in the deep terrestrial subsurface.</title>
        <authorList>
            <person name="Probst A.J."/>
            <person name="Ladd B."/>
            <person name="Jarett J.K."/>
            <person name="Geller-Mcgrath D.E."/>
            <person name="Sieber C.M.K."/>
            <person name="Emerson J.B."/>
            <person name="Anantharaman K."/>
            <person name="Thomas B.C."/>
            <person name="Malmstrom R."/>
            <person name="Stieglmeier M."/>
            <person name="Klingl A."/>
            <person name="Woyke T."/>
            <person name="Ryan C.M."/>
            <person name="Banfield J.F."/>
        </authorList>
    </citation>
    <scope>NUCLEOTIDE SEQUENCE [LARGE SCALE GENOMIC DNA]</scope>
</reference>
<proteinExistence type="predicted"/>
<keyword evidence="2 5" id="KW-0812">Transmembrane</keyword>
<gene>
    <name evidence="7" type="ORF">CO173_00780</name>
</gene>
<dbReference type="Pfam" id="PF02656">
    <property type="entry name" value="DUF202"/>
    <property type="match status" value="1"/>
</dbReference>